<dbReference type="InterPro" id="IPR001727">
    <property type="entry name" value="GDT1-like"/>
</dbReference>
<dbReference type="PANTHER" id="PTHR12608:SF1">
    <property type="entry name" value="TRANSMEMBRANE PROTEIN 165"/>
    <property type="match status" value="1"/>
</dbReference>
<sequence length="189" mass="20596">MEALLTSISTVALAEMGDKTQLLALFLATRFSSKLSIVFGILLATLLNHALSAWFGVEVAYWLPQDWISWIVGLSFILVGLWLLIPDKDESADRKVLKYGAFGATLVLFFLAEIGDKTQIATVLLGAHYGGVWMVLLGSTIGMMLANVPVVCAGRWIIDKVNAKRTRQLACLLFLIIGVVTMVSPLLAK</sequence>
<keyword evidence="8" id="KW-1185">Reference proteome</keyword>
<feature type="transmembrane region" description="Helical" evidence="6">
    <location>
        <begin position="169"/>
        <end position="188"/>
    </location>
</feature>
<reference evidence="7 8" key="1">
    <citation type="submission" date="2020-09" db="EMBL/GenBank/DDBJ databases">
        <title>Marinomonas sp. nov., isolated from the cysticercosis algae of Qingdao, China.</title>
        <authorList>
            <person name="Sun X."/>
        </authorList>
    </citation>
    <scope>NUCLEOTIDE SEQUENCE [LARGE SCALE GENOMIC DNA]</scope>
    <source>
        <strain evidence="7 8">SM2066</strain>
    </source>
</reference>
<accession>A0ABR8P147</accession>
<evidence type="ECO:0000256" key="3">
    <source>
        <dbReference type="ARBA" id="ARBA00022692"/>
    </source>
</evidence>
<dbReference type="RefSeq" id="WP_191593879.1">
    <property type="nucleotide sequence ID" value="NZ_JACYFC010000002.1"/>
</dbReference>
<evidence type="ECO:0000256" key="1">
    <source>
        <dbReference type="ARBA" id="ARBA00004141"/>
    </source>
</evidence>
<name>A0ABR8P147_9GAMM</name>
<keyword evidence="3 6" id="KW-0812">Transmembrane</keyword>
<evidence type="ECO:0000313" key="7">
    <source>
        <dbReference type="EMBL" id="MBD5770482.1"/>
    </source>
</evidence>
<feature type="transmembrane region" description="Helical" evidence="6">
    <location>
        <begin position="96"/>
        <end position="112"/>
    </location>
</feature>
<protein>
    <recommendedName>
        <fullName evidence="6">GDT1 family protein</fullName>
    </recommendedName>
</protein>
<dbReference type="EMBL" id="JACYFC010000002">
    <property type="protein sequence ID" value="MBD5770482.1"/>
    <property type="molecule type" value="Genomic_DNA"/>
</dbReference>
<dbReference type="Proteomes" id="UP000604161">
    <property type="component" value="Unassembled WGS sequence"/>
</dbReference>
<evidence type="ECO:0000256" key="4">
    <source>
        <dbReference type="ARBA" id="ARBA00022989"/>
    </source>
</evidence>
<comment type="subcellular location">
    <subcellularLocation>
        <location evidence="1 6">Membrane</location>
        <topology evidence="1 6">Multi-pass membrane protein</topology>
    </subcellularLocation>
</comment>
<keyword evidence="5 6" id="KW-0472">Membrane</keyword>
<evidence type="ECO:0000256" key="6">
    <source>
        <dbReference type="RuleBase" id="RU365102"/>
    </source>
</evidence>
<feature type="transmembrane region" description="Helical" evidence="6">
    <location>
        <begin position="35"/>
        <end position="55"/>
    </location>
</feature>
<evidence type="ECO:0000256" key="2">
    <source>
        <dbReference type="ARBA" id="ARBA00009190"/>
    </source>
</evidence>
<comment type="similarity">
    <text evidence="2 6">Belongs to the GDT1 family.</text>
</comment>
<organism evidence="7 8">
    <name type="scientific">Marinomonas colpomeniae</name>
    <dbReference type="NCBI Taxonomy" id="2774408"/>
    <lineage>
        <taxon>Bacteria</taxon>
        <taxon>Pseudomonadati</taxon>
        <taxon>Pseudomonadota</taxon>
        <taxon>Gammaproteobacteria</taxon>
        <taxon>Oceanospirillales</taxon>
        <taxon>Oceanospirillaceae</taxon>
        <taxon>Marinomonas</taxon>
    </lineage>
</organism>
<feature type="transmembrane region" description="Helical" evidence="6">
    <location>
        <begin position="132"/>
        <end position="157"/>
    </location>
</feature>
<proteinExistence type="inferred from homology"/>
<keyword evidence="4 6" id="KW-1133">Transmembrane helix</keyword>
<evidence type="ECO:0000256" key="5">
    <source>
        <dbReference type="ARBA" id="ARBA00023136"/>
    </source>
</evidence>
<evidence type="ECO:0000313" key="8">
    <source>
        <dbReference type="Proteomes" id="UP000604161"/>
    </source>
</evidence>
<dbReference type="PANTHER" id="PTHR12608">
    <property type="entry name" value="TRANSMEMBRANE PROTEIN HTP-1 RELATED"/>
    <property type="match status" value="1"/>
</dbReference>
<dbReference type="Pfam" id="PF01169">
    <property type="entry name" value="GDT1"/>
    <property type="match status" value="2"/>
</dbReference>
<feature type="transmembrane region" description="Helical" evidence="6">
    <location>
        <begin position="67"/>
        <end position="84"/>
    </location>
</feature>
<comment type="caution">
    <text evidence="7">The sequence shown here is derived from an EMBL/GenBank/DDBJ whole genome shotgun (WGS) entry which is preliminary data.</text>
</comment>
<gene>
    <name evidence="7" type="ORF">IF202_05430</name>
</gene>